<dbReference type="EMBL" id="VXMH01000066">
    <property type="protein sequence ID" value="MYC95806.1"/>
    <property type="molecule type" value="Genomic_DNA"/>
</dbReference>
<keyword evidence="2" id="KW-0813">Transport</keyword>
<evidence type="ECO:0000256" key="3">
    <source>
        <dbReference type="ARBA" id="ARBA00022729"/>
    </source>
</evidence>
<dbReference type="Gene3D" id="3.40.190.10">
    <property type="entry name" value="Periplasmic binding protein-like II"/>
    <property type="match status" value="1"/>
</dbReference>
<dbReference type="PANTHER" id="PTHR30061">
    <property type="entry name" value="MALTOSE-BINDING PERIPLASMIC PROTEIN"/>
    <property type="match status" value="1"/>
</dbReference>
<sequence length="459" mass="50009">MEDSPFSNPRRKPTMKRSKLFILTGALLVAAMLLAACPAAVPAEAPASDSAAEESAMADEVIEIEYWQYNFAARVDAMNQLIAQFEEANPNIKVVHNADIPYAEFRDKIAASVPAGVGPDVATLFYGWQSVWIDSGYLVPLPEDAFPPAMVAEKFSPMVQASFVEGTLYTLPTAVRALALFYNRDLMEAAGLDPDSPPATLDELRDQAVACTQRDDDGKLVVQGFVADPSAQDHHWFREVLVRQFGGVPYTDDYSEVLYNDEAGMQAWNYLLAFHTDLATGDRDLFDGSTNAFVGGHVCFHVDGSFRLGTIAKNSPEMNFGVAELPSHNGVKSTFGSYWTHGLTKKAAADQARFDAAVKFLQFITSADAGALWVDIVGELPAQLEAGSNPELLADEKLGAFAAGLEYSHATFFADESQQRQAIIDSFDMVVLTDEDPATALQIAADTDQEVLDDFWSSR</sequence>
<dbReference type="GO" id="GO:0042956">
    <property type="term" value="P:maltodextrin transmembrane transport"/>
    <property type="evidence" value="ECO:0007669"/>
    <property type="project" value="TreeGrafter"/>
</dbReference>
<comment type="caution">
    <text evidence="5">The sequence shown here is derived from an EMBL/GenBank/DDBJ whole genome shotgun (WGS) entry which is preliminary data.</text>
</comment>
<reference evidence="5" key="1">
    <citation type="submission" date="2019-09" db="EMBL/GenBank/DDBJ databases">
        <title>Characterisation of the sponge microbiome using genome-centric metagenomics.</title>
        <authorList>
            <person name="Engelberts J.P."/>
            <person name="Robbins S.J."/>
            <person name="De Goeij J.M."/>
            <person name="Aranda M."/>
            <person name="Bell S.C."/>
            <person name="Webster N.S."/>
        </authorList>
    </citation>
    <scope>NUCLEOTIDE SEQUENCE</scope>
    <source>
        <strain evidence="5">SB0661_bin_32</strain>
    </source>
</reference>
<dbReference type="GO" id="GO:0015768">
    <property type="term" value="P:maltose transport"/>
    <property type="evidence" value="ECO:0007669"/>
    <property type="project" value="TreeGrafter"/>
</dbReference>
<dbReference type="SUPFAM" id="SSF53850">
    <property type="entry name" value="Periplasmic binding protein-like II"/>
    <property type="match status" value="1"/>
</dbReference>
<feature type="chain" id="PRO_5025482723" evidence="4">
    <location>
        <begin position="36"/>
        <end position="459"/>
    </location>
</feature>
<evidence type="ECO:0000256" key="2">
    <source>
        <dbReference type="ARBA" id="ARBA00022448"/>
    </source>
</evidence>
<organism evidence="5">
    <name type="scientific">Caldilineaceae bacterium SB0661_bin_32</name>
    <dbReference type="NCBI Taxonomy" id="2605255"/>
    <lineage>
        <taxon>Bacteria</taxon>
        <taxon>Bacillati</taxon>
        <taxon>Chloroflexota</taxon>
        <taxon>Caldilineae</taxon>
        <taxon>Caldilineales</taxon>
        <taxon>Caldilineaceae</taxon>
    </lineage>
</organism>
<evidence type="ECO:0000256" key="1">
    <source>
        <dbReference type="ARBA" id="ARBA00008520"/>
    </source>
</evidence>
<evidence type="ECO:0000256" key="4">
    <source>
        <dbReference type="SAM" id="SignalP"/>
    </source>
</evidence>
<name>A0A6B1D882_9CHLR</name>
<dbReference type="AlphaFoldDB" id="A0A6B1D882"/>
<dbReference type="GO" id="GO:1901982">
    <property type="term" value="F:maltose binding"/>
    <property type="evidence" value="ECO:0007669"/>
    <property type="project" value="TreeGrafter"/>
</dbReference>
<evidence type="ECO:0000313" key="5">
    <source>
        <dbReference type="EMBL" id="MYC95806.1"/>
    </source>
</evidence>
<proteinExistence type="inferred from homology"/>
<dbReference type="InterPro" id="IPR006059">
    <property type="entry name" value="SBP"/>
</dbReference>
<comment type="similarity">
    <text evidence="1">Belongs to the bacterial solute-binding protein 1 family.</text>
</comment>
<accession>A0A6B1D882</accession>
<feature type="signal peptide" evidence="4">
    <location>
        <begin position="1"/>
        <end position="35"/>
    </location>
</feature>
<dbReference type="GO" id="GO:0055052">
    <property type="term" value="C:ATP-binding cassette (ABC) transporter complex, substrate-binding subunit-containing"/>
    <property type="evidence" value="ECO:0007669"/>
    <property type="project" value="TreeGrafter"/>
</dbReference>
<gene>
    <name evidence="5" type="ORF">F4X14_12650</name>
</gene>
<dbReference type="Pfam" id="PF01547">
    <property type="entry name" value="SBP_bac_1"/>
    <property type="match status" value="1"/>
</dbReference>
<protein>
    <submittedName>
        <fullName evidence="5">Extracellular solute-binding protein</fullName>
    </submittedName>
</protein>
<keyword evidence="3 4" id="KW-0732">Signal</keyword>
<dbReference type="PANTHER" id="PTHR30061:SF50">
    <property type="entry name" value="MALTOSE_MALTODEXTRIN-BINDING PERIPLASMIC PROTEIN"/>
    <property type="match status" value="1"/>
</dbReference>